<evidence type="ECO:0000313" key="3">
    <source>
        <dbReference type="Proteomes" id="UP000648482"/>
    </source>
</evidence>
<name>A0ABR9DXU5_9GAMM</name>
<evidence type="ECO:0000313" key="2">
    <source>
        <dbReference type="EMBL" id="MBE0359145.1"/>
    </source>
</evidence>
<dbReference type="PANTHER" id="PTHR33055">
    <property type="entry name" value="TRANSPOSASE FOR INSERTION SEQUENCE ELEMENT IS1111A"/>
    <property type="match status" value="1"/>
</dbReference>
<reference evidence="2 3" key="1">
    <citation type="submission" date="2015-06" db="EMBL/GenBank/DDBJ databases">
        <title>Genome sequence of Pseudoalteromonas aliena.</title>
        <authorList>
            <person name="Xie B.-B."/>
            <person name="Rong J.-C."/>
            <person name="Qin Q.-L."/>
            <person name="Zhang Y.-Z."/>
        </authorList>
    </citation>
    <scope>NUCLEOTIDE SEQUENCE [LARGE SCALE GENOMIC DNA]</scope>
    <source>
        <strain evidence="2 3">SW19</strain>
    </source>
</reference>
<dbReference type="Pfam" id="PF02371">
    <property type="entry name" value="Transposase_20"/>
    <property type="match status" value="1"/>
</dbReference>
<evidence type="ECO:0000259" key="1">
    <source>
        <dbReference type="Pfam" id="PF02371"/>
    </source>
</evidence>
<dbReference type="PANTHER" id="PTHR33055:SF3">
    <property type="entry name" value="PUTATIVE TRANSPOSASE FOR IS117-RELATED"/>
    <property type="match status" value="1"/>
</dbReference>
<organism evidence="2 3">
    <name type="scientific">Pseudoalteromonas aliena SW19</name>
    <dbReference type="NCBI Taxonomy" id="1314866"/>
    <lineage>
        <taxon>Bacteria</taxon>
        <taxon>Pseudomonadati</taxon>
        <taxon>Pseudomonadota</taxon>
        <taxon>Gammaproteobacteria</taxon>
        <taxon>Alteromonadales</taxon>
        <taxon>Pseudoalteromonadaceae</taxon>
        <taxon>Pseudoalteromonas</taxon>
    </lineage>
</organism>
<comment type="caution">
    <text evidence="2">The sequence shown here is derived from an EMBL/GenBank/DDBJ whole genome shotgun (WGS) entry which is preliminary data.</text>
</comment>
<dbReference type="InterPro" id="IPR003346">
    <property type="entry name" value="Transposase_20"/>
</dbReference>
<dbReference type="InterPro" id="IPR047650">
    <property type="entry name" value="Transpos_IS110"/>
</dbReference>
<dbReference type="EMBL" id="AQGU01000025">
    <property type="protein sequence ID" value="MBE0359145.1"/>
    <property type="molecule type" value="Genomic_DNA"/>
</dbReference>
<keyword evidence="3" id="KW-1185">Reference proteome</keyword>
<dbReference type="Proteomes" id="UP000648482">
    <property type="component" value="Unassembled WGS sequence"/>
</dbReference>
<feature type="domain" description="Transposase IS116/IS110/IS902 C-terminal" evidence="1">
    <location>
        <begin position="44"/>
        <end position="122"/>
    </location>
</feature>
<gene>
    <name evidence="2" type="ORF">PALI_a0359</name>
</gene>
<sequence>MAVITPNLLLIECLVPQLKQLMLAITRFDDEIKTLYKQHADRAIFDSLPGAGPQLAPRLLAAMGSNRDRYKCAADIQKYAGIAPVTERSGKKEWIHWRYSCTKFLRQTFVEWAGLSVRYSFWAKASLLGHDSWQQEAKGKPHNTIIRSLAFKWIRILFRCWKTHTPYDESTYFNCIEK</sequence>
<proteinExistence type="predicted"/>
<protein>
    <recommendedName>
        <fullName evidence="1">Transposase IS116/IS110/IS902 C-terminal domain-containing protein</fullName>
    </recommendedName>
</protein>
<accession>A0ABR9DXU5</accession>